<reference evidence="4" key="1">
    <citation type="journal article" date="2019" name="Int. J. Syst. Evol. Microbiol.">
        <title>The Global Catalogue of Microorganisms (GCM) 10K type strain sequencing project: providing services to taxonomists for standard genome sequencing and annotation.</title>
        <authorList>
            <consortium name="The Broad Institute Genomics Platform"/>
            <consortium name="The Broad Institute Genome Sequencing Center for Infectious Disease"/>
            <person name="Wu L."/>
            <person name="Ma J."/>
        </authorList>
    </citation>
    <scope>NUCLEOTIDE SEQUENCE [LARGE SCALE GENOMIC DNA]</scope>
    <source>
        <strain evidence="4">CCUG 42722</strain>
    </source>
</reference>
<proteinExistence type="predicted"/>
<dbReference type="EMBL" id="JBHSFI010000003">
    <property type="protein sequence ID" value="MFC4628463.1"/>
    <property type="molecule type" value="Genomic_DNA"/>
</dbReference>
<dbReference type="Proteomes" id="UP001596011">
    <property type="component" value="Unassembled WGS sequence"/>
</dbReference>
<keyword evidence="1" id="KW-0472">Membrane</keyword>
<dbReference type="EC" id="3.4.-.-" evidence="3"/>
<name>A0ABV9HDV5_9MICO</name>
<dbReference type="GO" id="GO:0016787">
    <property type="term" value="F:hydrolase activity"/>
    <property type="evidence" value="ECO:0007669"/>
    <property type="project" value="UniProtKB-KW"/>
</dbReference>
<feature type="transmembrane region" description="Helical" evidence="1">
    <location>
        <begin position="47"/>
        <end position="75"/>
    </location>
</feature>
<gene>
    <name evidence="3" type="ORF">ACFO6V_09490</name>
</gene>
<keyword evidence="1" id="KW-1133">Transmembrane helix</keyword>
<feature type="transmembrane region" description="Helical" evidence="1">
    <location>
        <begin position="87"/>
        <end position="107"/>
    </location>
</feature>
<keyword evidence="3" id="KW-0378">Hydrolase</keyword>
<comment type="caution">
    <text evidence="3">The sequence shown here is derived from an EMBL/GenBank/DDBJ whole genome shotgun (WGS) entry which is preliminary data.</text>
</comment>
<keyword evidence="1" id="KW-0812">Transmembrane</keyword>
<dbReference type="RefSeq" id="WP_377134573.1">
    <property type="nucleotide sequence ID" value="NZ_JBHSFI010000003.1"/>
</dbReference>
<protein>
    <submittedName>
        <fullName evidence="3">CPBP family intramembrane glutamic endopeptidase</fullName>
        <ecNumber evidence="3">3.4.-.-</ecNumber>
    </submittedName>
</protein>
<sequence>MDRRRRRCRGAARQGCTHPALRHADRRRDGHPGQLCGRGEQRYGPVLATLGSAAIFALLHGINVVLPTAFIVGVITAELRRRSDSVWPGVVVHALNNSITVVAYALFPGIV</sequence>
<organism evidence="3 4">
    <name type="scientific">Promicromonospora alba</name>
    <dbReference type="NCBI Taxonomy" id="1616110"/>
    <lineage>
        <taxon>Bacteria</taxon>
        <taxon>Bacillati</taxon>
        <taxon>Actinomycetota</taxon>
        <taxon>Actinomycetes</taxon>
        <taxon>Micrococcales</taxon>
        <taxon>Promicromonosporaceae</taxon>
        <taxon>Promicromonospora</taxon>
    </lineage>
</organism>
<evidence type="ECO:0000313" key="4">
    <source>
        <dbReference type="Proteomes" id="UP001596011"/>
    </source>
</evidence>
<accession>A0ABV9HDV5</accession>
<evidence type="ECO:0000256" key="1">
    <source>
        <dbReference type="SAM" id="Phobius"/>
    </source>
</evidence>
<dbReference type="Pfam" id="PF02517">
    <property type="entry name" value="Rce1-like"/>
    <property type="match status" value="1"/>
</dbReference>
<evidence type="ECO:0000313" key="3">
    <source>
        <dbReference type="EMBL" id="MFC4628463.1"/>
    </source>
</evidence>
<evidence type="ECO:0000259" key="2">
    <source>
        <dbReference type="Pfam" id="PF02517"/>
    </source>
</evidence>
<dbReference type="InterPro" id="IPR003675">
    <property type="entry name" value="Rce1/LyrA-like_dom"/>
</dbReference>
<feature type="domain" description="CAAX prenyl protease 2/Lysostaphin resistance protein A-like" evidence="2">
    <location>
        <begin position="39"/>
        <end position="98"/>
    </location>
</feature>
<keyword evidence="4" id="KW-1185">Reference proteome</keyword>